<keyword evidence="5" id="KW-0812">Transmembrane</keyword>
<dbReference type="SUPFAM" id="SSF56935">
    <property type="entry name" value="Porins"/>
    <property type="match status" value="1"/>
</dbReference>
<dbReference type="InterPro" id="IPR050298">
    <property type="entry name" value="Gram-neg_bact_OMP"/>
</dbReference>
<dbReference type="PRINTS" id="PR00184">
    <property type="entry name" value="NEISSPPORIN"/>
</dbReference>
<dbReference type="Pfam" id="PF13609">
    <property type="entry name" value="Porin_4"/>
    <property type="match status" value="1"/>
</dbReference>
<dbReference type="PANTHER" id="PTHR34501">
    <property type="entry name" value="PROTEIN YDDL-RELATED"/>
    <property type="match status" value="1"/>
</dbReference>
<keyword evidence="7" id="KW-0406">Ion transport</keyword>
<proteinExistence type="predicted"/>
<dbReference type="RefSeq" id="WP_082913587.1">
    <property type="nucleotide sequence ID" value="NZ_FCOK02000041.1"/>
</dbReference>
<comment type="subunit">
    <text evidence="2">Homotrimer.</text>
</comment>
<dbReference type="CDD" id="cd00342">
    <property type="entry name" value="gram_neg_porins"/>
    <property type="match status" value="1"/>
</dbReference>
<dbReference type="GO" id="GO:0006811">
    <property type="term" value="P:monoatomic ion transport"/>
    <property type="evidence" value="ECO:0007669"/>
    <property type="project" value="UniProtKB-KW"/>
</dbReference>
<dbReference type="InterPro" id="IPR023614">
    <property type="entry name" value="Porin_dom_sf"/>
</dbReference>
<evidence type="ECO:0000256" key="1">
    <source>
        <dbReference type="ARBA" id="ARBA00004571"/>
    </source>
</evidence>
<keyword evidence="6 11" id="KW-0732">Signal</keyword>
<dbReference type="GO" id="GO:0015288">
    <property type="term" value="F:porin activity"/>
    <property type="evidence" value="ECO:0007669"/>
    <property type="project" value="UniProtKB-KW"/>
</dbReference>
<accession>A0A158I5A3</accession>
<dbReference type="InterPro" id="IPR002299">
    <property type="entry name" value="Porin_Neis"/>
</dbReference>
<dbReference type="GO" id="GO:0046930">
    <property type="term" value="C:pore complex"/>
    <property type="evidence" value="ECO:0007669"/>
    <property type="project" value="UniProtKB-KW"/>
</dbReference>
<evidence type="ECO:0000256" key="2">
    <source>
        <dbReference type="ARBA" id="ARBA00011233"/>
    </source>
</evidence>
<feature type="chain" id="PRO_5008501892" evidence="11">
    <location>
        <begin position="23"/>
        <end position="383"/>
    </location>
</feature>
<evidence type="ECO:0000256" key="5">
    <source>
        <dbReference type="ARBA" id="ARBA00022692"/>
    </source>
</evidence>
<evidence type="ECO:0000256" key="8">
    <source>
        <dbReference type="ARBA" id="ARBA00023114"/>
    </source>
</evidence>
<evidence type="ECO:0000256" key="4">
    <source>
        <dbReference type="ARBA" id="ARBA00022452"/>
    </source>
</evidence>
<dbReference type="EMBL" id="FCOK02000041">
    <property type="protein sequence ID" value="SAL51439.1"/>
    <property type="molecule type" value="Genomic_DNA"/>
</dbReference>
<dbReference type="GO" id="GO:0009279">
    <property type="term" value="C:cell outer membrane"/>
    <property type="evidence" value="ECO:0007669"/>
    <property type="project" value="UniProtKB-SubCell"/>
</dbReference>
<comment type="subcellular location">
    <subcellularLocation>
        <location evidence="1">Cell outer membrane</location>
        <topology evidence="1">Multi-pass membrane protein</topology>
    </subcellularLocation>
</comment>
<name>A0A158I5A3_9BURK</name>
<dbReference type="AlphaFoldDB" id="A0A158I5A3"/>
<gene>
    <name evidence="13" type="ORF">AWB69_05268</name>
</gene>
<evidence type="ECO:0000313" key="13">
    <source>
        <dbReference type="EMBL" id="SAL51439.1"/>
    </source>
</evidence>
<evidence type="ECO:0000256" key="9">
    <source>
        <dbReference type="ARBA" id="ARBA00023136"/>
    </source>
</evidence>
<evidence type="ECO:0000259" key="12">
    <source>
        <dbReference type="Pfam" id="PF13609"/>
    </source>
</evidence>
<feature type="domain" description="Porin" evidence="12">
    <location>
        <begin position="13"/>
        <end position="342"/>
    </location>
</feature>
<dbReference type="Proteomes" id="UP000054683">
    <property type="component" value="Unassembled WGS sequence"/>
</dbReference>
<evidence type="ECO:0000256" key="7">
    <source>
        <dbReference type="ARBA" id="ARBA00023065"/>
    </source>
</evidence>
<dbReference type="PANTHER" id="PTHR34501:SF9">
    <property type="entry name" value="MAJOR OUTER MEMBRANE PROTEIN P.IA"/>
    <property type="match status" value="1"/>
</dbReference>
<evidence type="ECO:0000256" key="11">
    <source>
        <dbReference type="SAM" id="SignalP"/>
    </source>
</evidence>
<organism evidence="13 14">
    <name type="scientific">Caballeronia udeis</name>
    <dbReference type="NCBI Taxonomy" id="1232866"/>
    <lineage>
        <taxon>Bacteria</taxon>
        <taxon>Pseudomonadati</taxon>
        <taxon>Pseudomonadota</taxon>
        <taxon>Betaproteobacteria</taxon>
        <taxon>Burkholderiales</taxon>
        <taxon>Burkholderiaceae</taxon>
        <taxon>Caballeronia</taxon>
    </lineage>
</organism>
<evidence type="ECO:0000256" key="10">
    <source>
        <dbReference type="ARBA" id="ARBA00023237"/>
    </source>
</evidence>
<dbReference type="InterPro" id="IPR033900">
    <property type="entry name" value="Gram_neg_porin_domain"/>
</dbReference>
<keyword evidence="4" id="KW-1134">Transmembrane beta strand</keyword>
<keyword evidence="10" id="KW-0998">Cell outer membrane</keyword>
<keyword evidence="8" id="KW-0626">Porin</keyword>
<reference evidence="13 14" key="1">
    <citation type="submission" date="2016-01" db="EMBL/GenBank/DDBJ databases">
        <authorList>
            <person name="Oliw E.H."/>
        </authorList>
    </citation>
    <scope>NUCLEOTIDE SEQUENCE [LARGE SCALE GENOMIC DNA]</scope>
    <source>
        <strain evidence="13">LMG 27134</strain>
    </source>
</reference>
<evidence type="ECO:0000256" key="6">
    <source>
        <dbReference type="ARBA" id="ARBA00022729"/>
    </source>
</evidence>
<keyword evidence="3" id="KW-0813">Transport</keyword>
<protein>
    <submittedName>
        <fullName evidence="13">Porin</fullName>
    </submittedName>
</protein>
<dbReference type="Gene3D" id="2.40.160.10">
    <property type="entry name" value="Porin"/>
    <property type="match status" value="1"/>
</dbReference>
<evidence type="ECO:0000256" key="3">
    <source>
        <dbReference type="ARBA" id="ARBA00022448"/>
    </source>
</evidence>
<sequence length="383" mass="40205">MKINHKLWVLFGLAVTASPTQAQSSVTLFTSLDDAIAHYNNEGKGPVTQLQVGDMTGNWWGLRGEEDLGGGVKTVFFLASGFNLNTGKQAIAGQEFGKALGAWMGLASDSWGTVRIGRQYSPANDLVPGLTGDPYSPAFSTPGDADNNDGTFYVNNAVKYISPNYDGFKYELLYALGGVAGNISSQSSSSAAVSYSTGVLTVAGGYIFAKNDGPNGAGTADQTQNNSVTPLFGDVPFVGSRLISMVAAQYNFGPFIGSLRYSNAQWKPGAKFTAFNRTETFNVGGVSLNYALTFAAGLVFGYNYTKSSGASAATYNTVAAQVYYHLSKRTTVYAVTAWNHANGTTFSADGNSIVPAAGSLTDIAASSSTPNQVGFLLGMTTHF</sequence>
<keyword evidence="9" id="KW-0472">Membrane</keyword>
<feature type="signal peptide" evidence="11">
    <location>
        <begin position="1"/>
        <end position="22"/>
    </location>
</feature>
<evidence type="ECO:0000313" key="14">
    <source>
        <dbReference type="Proteomes" id="UP000054683"/>
    </source>
</evidence>
<dbReference type="OrthoDB" id="9075840at2"/>